<name>A0AA40ALT2_9PEZI</name>
<feature type="transmembrane region" description="Helical" evidence="1">
    <location>
        <begin position="35"/>
        <end position="52"/>
    </location>
</feature>
<keyword evidence="3" id="KW-1185">Reference proteome</keyword>
<accession>A0AA40ALT2</accession>
<sequence>MRVTKEGEGSCEYQTGYKNKQKIKGDTEHDNFSQYHLTVFILSWLLFFYFRLAFSSATGTEGIREHGIKRTAFAWIFILFFLDCRVTVSQWRLS</sequence>
<dbReference type="GeneID" id="85325352"/>
<comment type="caution">
    <text evidence="2">The sequence shown here is derived from an EMBL/GenBank/DDBJ whole genome shotgun (WGS) entry which is preliminary data.</text>
</comment>
<dbReference type="Proteomes" id="UP001172101">
    <property type="component" value="Unassembled WGS sequence"/>
</dbReference>
<dbReference type="RefSeq" id="XP_060297016.1">
    <property type="nucleotide sequence ID" value="XM_060442082.1"/>
</dbReference>
<proteinExistence type="predicted"/>
<dbReference type="EMBL" id="JAUIRO010000004">
    <property type="protein sequence ID" value="KAK0718223.1"/>
    <property type="molecule type" value="Genomic_DNA"/>
</dbReference>
<evidence type="ECO:0000313" key="3">
    <source>
        <dbReference type="Proteomes" id="UP001172101"/>
    </source>
</evidence>
<gene>
    <name evidence="2" type="ORF">B0T26DRAFT_712390</name>
</gene>
<evidence type="ECO:0000313" key="2">
    <source>
        <dbReference type="EMBL" id="KAK0718223.1"/>
    </source>
</evidence>
<feature type="transmembrane region" description="Helical" evidence="1">
    <location>
        <begin position="72"/>
        <end position="91"/>
    </location>
</feature>
<organism evidence="2 3">
    <name type="scientific">Lasiosphaeria miniovina</name>
    <dbReference type="NCBI Taxonomy" id="1954250"/>
    <lineage>
        <taxon>Eukaryota</taxon>
        <taxon>Fungi</taxon>
        <taxon>Dikarya</taxon>
        <taxon>Ascomycota</taxon>
        <taxon>Pezizomycotina</taxon>
        <taxon>Sordariomycetes</taxon>
        <taxon>Sordariomycetidae</taxon>
        <taxon>Sordariales</taxon>
        <taxon>Lasiosphaeriaceae</taxon>
        <taxon>Lasiosphaeria</taxon>
    </lineage>
</organism>
<dbReference type="AlphaFoldDB" id="A0AA40ALT2"/>
<protein>
    <submittedName>
        <fullName evidence="2">Uncharacterized protein</fullName>
    </submittedName>
</protein>
<evidence type="ECO:0000256" key="1">
    <source>
        <dbReference type="SAM" id="Phobius"/>
    </source>
</evidence>
<keyword evidence="1" id="KW-0812">Transmembrane</keyword>
<keyword evidence="1" id="KW-1133">Transmembrane helix</keyword>
<keyword evidence="1" id="KW-0472">Membrane</keyword>
<reference evidence="2" key="1">
    <citation type="submission" date="2023-06" db="EMBL/GenBank/DDBJ databases">
        <title>Genome-scale phylogeny and comparative genomics of the fungal order Sordariales.</title>
        <authorList>
            <consortium name="Lawrence Berkeley National Laboratory"/>
            <person name="Hensen N."/>
            <person name="Bonometti L."/>
            <person name="Westerberg I."/>
            <person name="Brannstrom I.O."/>
            <person name="Guillou S."/>
            <person name="Cros-Aarteil S."/>
            <person name="Calhoun S."/>
            <person name="Haridas S."/>
            <person name="Kuo A."/>
            <person name="Mondo S."/>
            <person name="Pangilinan J."/>
            <person name="Riley R."/>
            <person name="LaButti K."/>
            <person name="Andreopoulos B."/>
            <person name="Lipzen A."/>
            <person name="Chen C."/>
            <person name="Yanf M."/>
            <person name="Daum C."/>
            <person name="Ng V."/>
            <person name="Clum A."/>
            <person name="Steindorff A."/>
            <person name="Ohm R."/>
            <person name="Martin F."/>
            <person name="Silar P."/>
            <person name="Natvig D."/>
            <person name="Lalanne C."/>
            <person name="Gautier V."/>
            <person name="Ament-velasquez S.L."/>
            <person name="Kruys A."/>
            <person name="Hutchinson M.I."/>
            <person name="Powell A.J."/>
            <person name="Barry K."/>
            <person name="Miller A.N."/>
            <person name="Grigoriev I.V."/>
            <person name="Debuchy R."/>
            <person name="Gladieux P."/>
            <person name="Thoren M.H."/>
            <person name="Johannesson H."/>
        </authorList>
    </citation>
    <scope>NUCLEOTIDE SEQUENCE</scope>
    <source>
        <strain evidence="2">SMH2392-1A</strain>
    </source>
</reference>